<protein>
    <recommendedName>
        <fullName evidence="1">DUF4283 domain-containing protein</fullName>
    </recommendedName>
</protein>
<keyword evidence="3" id="KW-1185">Reference proteome</keyword>
<sequence>MSSLPSRSWAELFSNAEENHLVYVKPEIVDGGLLISAELEEEGIARWKHCLVGQILSSSPHIRQVQSWPDLLWGKKGSIRVSWLVERLLLFQFPTAETAHWVFSTGPWHLKNDMCYLRKWEPGIRVEQPRQTIPIWVHFLYLLLSMAQVVSLRG</sequence>
<evidence type="ECO:0000259" key="1">
    <source>
        <dbReference type="Pfam" id="PF14111"/>
    </source>
</evidence>
<feature type="domain" description="DUF4283" evidence="1">
    <location>
        <begin position="45"/>
        <end position="127"/>
    </location>
</feature>
<name>A0AAV2CH01_9ROSI</name>
<proteinExistence type="predicted"/>
<organism evidence="2 3">
    <name type="scientific">Linum trigynum</name>
    <dbReference type="NCBI Taxonomy" id="586398"/>
    <lineage>
        <taxon>Eukaryota</taxon>
        <taxon>Viridiplantae</taxon>
        <taxon>Streptophyta</taxon>
        <taxon>Embryophyta</taxon>
        <taxon>Tracheophyta</taxon>
        <taxon>Spermatophyta</taxon>
        <taxon>Magnoliopsida</taxon>
        <taxon>eudicotyledons</taxon>
        <taxon>Gunneridae</taxon>
        <taxon>Pentapetalae</taxon>
        <taxon>rosids</taxon>
        <taxon>fabids</taxon>
        <taxon>Malpighiales</taxon>
        <taxon>Linaceae</taxon>
        <taxon>Linum</taxon>
    </lineage>
</organism>
<evidence type="ECO:0000313" key="3">
    <source>
        <dbReference type="Proteomes" id="UP001497516"/>
    </source>
</evidence>
<dbReference type="InterPro" id="IPR025558">
    <property type="entry name" value="DUF4283"/>
</dbReference>
<dbReference type="PANTHER" id="PTHR31286">
    <property type="entry name" value="GLYCINE-RICH CELL WALL STRUCTURAL PROTEIN 1.8-LIKE"/>
    <property type="match status" value="1"/>
</dbReference>
<dbReference type="AlphaFoldDB" id="A0AAV2CH01"/>
<dbReference type="PANTHER" id="PTHR31286:SF180">
    <property type="entry name" value="OS10G0362600 PROTEIN"/>
    <property type="match status" value="1"/>
</dbReference>
<accession>A0AAV2CH01</accession>
<dbReference type="Proteomes" id="UP001497516">
    <property type="component" value="Chromosome 1"/>
</dbReference>
<dbReference type="Pfam" id="PF14111">
    <property type="entry name" value="DUF4283"/>
    <property type="match status" value="1"/>
</dbReference>
<gene>
    <name evidence="2" type="ORF">LTRI10_LOCUS2951</name>
</gene>
<reference evidence="2 3" key="1">
    <citation type="submission" date="2024-04" db="EMBL/GenBank/DDBJ databases">
        <authorList>
            <person name="Fracassetti M."/>
        </authorList>
    </citation>
    <scope>NUCLEOTIDE SEQUENCE [LARGE SCALE GENOMIC DNA]</scope>
</reference>
<dbReference type="EMBL" id="OZ034813">
    <property type="protein sequence ID" value="CAL1355176.1"/>
    <property type="molecule type" value="Genomic_DNA"/>
</dbReference>
<evidence type="ECO:0000313" key="2">
    <source>
        <dbReference type="EMBL" id="CAL1355176.1"/>
    </source>
</evidence>
<dbReference type="InterPro" id="IPR040256">
    <property type="entry name" value="At4g02000-like"/>
</dbReference>